<dbReference type="PROSITE" id="PS51472">
    <property type="entry name" value="RRM_NUP35"/>
    <property type="match status" value="1"/>
</dbReference>
<dbReference type="InterPro" id="IPR007846">
    <property type="entry name" value="RRM_NUP35_dom"/>
</dbReference>
<keyword evidence="3 9" id="KW-0813">Transport</keyword>
<evidence type="ECO:0000259" key="11">
    <source>
        <dbReference type="PROSITE" id="PS51472"/>
    </source>
</evidence>
<dbReference type="CDD" id="cd12441">
    <property type="entry name" value="RRM_Nup53_like"/>
    <property type="match status" value="1"/>
</dbReference>
<dbReference type="PANTHER" id="PTHR21527">
    <property type="entry name" value="NUCLEOPORIN NUP35"/>
    <property type="match status" value="1"/>
</dbReference>
<dbReference type="GO" id="GO:0006999">
    <property type="term" value="P:nuclear pore organization"/>
    <property type="evidence" value="ECO:0007669"/>
    <property type="project" value="TreeGrafter"/>
</dbReference>
<feature type="region of interest" description="Disordered" evidence="10">
    <location>
        <begin position="278"/>
        <end position="349"/>
    </location>
</feature>
<feature type="compositionally biased region" description="Basic and acidic residues" evidence="10">
    <location>
        <begin position="85"/>
        <end position="99"/>
    </location>
</feature>
<dbReference type="EMBL" id="HBEK01018618">
    <property type="protein sequence ID" value="CAD8400193.1"/>
    <property type="molecule type" value="Transcribed_RNA"/>
</dbReference>
<keyword evidence="7 9" id="KW-0906">Nuclear pore complex</keyword>
<feature type="region of interest" description="Disordered" evidence="10">
    <location>
        <begin position="135"/>
        <end position="201"/>
    </location>
</feature>
<evidence type="ECO:0000256" key="4">
    <source>
        <dbReference type="ARBA" id="ARBA00022816"/>
    </source>
</evidence>
<evidence type="ECO:0000256" key="8">
    <source>
        <dbReference type="ARBA" id="ARBA00023242"/>
    </source>
</evidence>
<proteinExistence type="inferred from homology"/>
<evidence type="ECO:0000256" key="10">
    <source>
        <dbReference type="SAM" id="MobiDB-lite"/>
    </source>
</evidence>
<dbReference type="InterPro" id="IPR012677">
    <property type="entry name" value="Nucleotide-bd_a/b_plait_sf"/>
</dbReference>
<dbReference type="FunFam" id="3.30.70.330:FF:000095">
    <property type="entry name" value="Putative Nucleoporin NUP53"/>
    <property type="match status" value="1"/>
</dbReference>
<dbReference type="Gene3D" id="3.30.70.330">
    <property type="match status" value="1"/>
</dbReference>
<feature type="compositionally biased region" description="Polar residues" evidence="10">
    <location>
        <begin position="281"/>
        <end position="295"/>
    </location>
</feature>
<dbReference type="GO" id="GO:0051028">
    <property type="term" value="P:mRNA transport"/>
    <property type="evidence" value="ECO:0007669"/>
    <property type="project" value="UniProtKB-UniRule"/>
</dbReference>
<dbReference type="GO" id="GO:0006607">
    <property type="term" value="P:NLS-bearing protein import into nucleus"/>
    <property type="evidence" value="ECO:0007669"/>
    <property type="project" value="TreeGrafter"/>
</dbReference>
<evidence type="ECO:0000256" key="2">
    <source>
        <dbReference type="ARBA" id="ARBA00009454"/>
    </source>
</evidence>
<feature type="compositionally biased region" description="Gly residues" evidence="10">
    <location>
        <begin position="296"/>
        <end position="309"/>
    </location>
</feature>
<evidence type="ECO:0000313" key="12">
    <source>
        <dbReference type="EMBL" id="CAD8400193.1"/>
    </source>
</evidence>
<feature type="compositionally biased region" description="Polar residues" evidence="10">
    <location>
        <begin position="172"/>
        <end position="196"/>
    </location>
</feature>
<dbReference type="SUPFAM" id="SSF54928">
    <property type="entry name" value="RNA-binding domain, RBD"/>
    <property type="match status" value="1"/>
</dbReference>
<comment type="subcellular location">
    <subcellularLocation>
        <location evidence="1">Nucleus</location>
        <location evidence="1">Nuclear pore complex</location>
    </subcellularLocation>
</comment>
<keyword evidence="4 9" id="KW-0509">mRNA transport</keyword>
<gene>
    <name evidence="12" type="ORF">RMAR0315_LOCUS10186</name>
</gene>
<evidence type="ECO:0000256" key="6">
    <source>
        <dbReference type="ARBA" id="ARBA00023010"/>
    </source>
</evidence>
<dbReference type="GO" id="GO:0044615">
    <property type="term" value="C:nuclear pore nuclear basket"/>
    <property type="evidence" value="ECO:0007669"/>
    <property type="project" value="TreeGrafter"/>
</dbReference>
<evidence type="ECO:0000256" key="5">
    <source>
        <dbReference type="ARBA" id="ARBA00022927"/>
    </source>
</evidence>
<organism evidence="12">
    <name type="scientific">Rhodosorus marinus</name>
    <dbReference type="NCBI Taxonomy" id="101924"/>
    <lineage>
        <taxon>Eukaryota</taxon>
        <taxon>Rhodophyta</taxon>
        <taxon>Stylonematophyceae</taxon>
        <taxon>Stylonematales</taxon>
        <taxon>Stylonemataceae</taxon>
        <taxon>Rhodosorus</taxon>
    </lineage>
</organism>
<reference evidence="12" key="1">
    <citation type="submission" date="2021-01" db="EMBL/GenBank/DDBJ databases">
        <authorList>
            <person name="Corre E."/>
            <person name="Pelletier E."/>
            <person name="Niang G."/>
            <person name="Scheremetjew M."/>
            <person name="Finn R."/>
            <person name="Kale V."/>
            <person name="Holt S."/>
            <person name="Cochrane G."/>
            <person name="Meng A."/>
            <person name="Brown T."/>
            <person name="Cohen L."/>
        </authorList>
    </citation>
    <scope>NUCLEOTIDE SEQUENCE</scope>
    <source>
        <strain evidence="12">UTEX LB 2760</strain>
    </source>
</reference>
<keyword evidence="5" id="KW-0653">Protein transport</keyword>
<evidence type="ECO:0000256" key="3">
    <source>
        <dbReference type="ARBA" id="ARBA00022448"/>
    </source>
</evidence>
<evidence type="ECO:0000256" key="9">
    <source>
        <dbReference type="PROSITE-ProRule" id="PRU00804"/>
    </source>
</evidence>
<dbReference type="GO" id="GO:0017056">
    <property type="term" value="F:structural constituent of nuclear pore"/>
    <property type="evidence" value="ECO:0007669"/>
    <property type="project" value="TreeGrafter"/>
</dbReference>
<dbReference type="PANTHER" id="PTHR21527:SF6">
    <property type="entry name" value="NUCLEOPORIN NUP35"/>
    <property type="match status" value="1"/>
</dbReference>
<dbReference type="GO" id="GO:0044613">
    <property type="term" value="C:nuclear pore central transport channel"/>
    <property type="evidence" value="ECO:0007669"/>
    <property type="project" value="TreeGrafter"/>
</dbReference>
<name>A0A7S0G7K2_9RHOD</name>
<keyword evidence="8 9" id="KW-0539">Nucleus</keyword>
<evidence type="ECO:0000256" key="7">
    <source>
        <dbReference type="ARBA" id="ARBA00023132"/>
    </source>
</evidence>
<dbReference type="Pfam" id="PF05172">
    <property type="entry name" value="RRM_Nup35"/>
    <property type="match status" value="1"/>
</dbReference>
<dbReference type="GO" id="GO:0005543">
    <property type="term" value="F:phospholipid binding"/>
    <property type="evidence" value="ECO:0007669"/>
    <property type="project" value="TreeGrafter"/>
</dbReference>
<dbReference type="InterPro" id="IPR035979">
    <property type="entry name" value="RBD_domain_sf"/>
</dbReference>
<comment type="similarity">
    <text evidence="2">Belongs to the Nup35 family.</text>
</comment>
<feature type="region of interest" description="Disordered" evidence="10">
    <location>
        <begin position="1"/>
        <end position="116"/>
    </location>
</feature>
<feature type="domain" description="RRM Nup35-type" evidence="11">
    <location>
        <begin position="202"/>
        <end position="281"/>
    </location>
</feature>
<keyword evidence="6" id="KW-0811">Translocation</keyword>
<sequence>MMRSPYSYGTPSGQDHHVSFAPKSPGGSAGAGGSRAEQLPNFILSSGYTPPSRAGMDPGKASPKEAYGNLLGASHVSSAPNDVEFNERLRSNTRSDGESGRSTGAVPSDSRRTKRDAYMPNNSMLDESLQAQAFPVGPDSHAYPGSGPSSIPLRDSATQGNGGGLFDYDRTSPATSRGTTSANRTRFNLTSPTASMGTPDPETADRWVTVFGFGQSMQSLILREFRNHGEIDRHVSGKGNWMHILYRTALQAQVALSRRVRLIGGETLVGVIEYSADAPSQDLSGTNDQRPSSILGSGGASTPAGGGTVTGQSPGSQPGVSRYSPASFPASGSMKTPRPRRSFWQSGFQ</sequence>
<protein>
    <recommendedName>
        <fullName evidence="11">RRM Nup35-type domain-containing protein</fullName>
    </recommendedName>
</protein>
<dbReference type="GO" id="GO:0003676">
    <property type="term" value="F:nucleic acid binding"/>
    <property type="evidence" value="ECO:0007669"/>
    <property type="project" value="InterPro"/>
</dbReference>
<evidence type="ECO:0000256" key="1">
    <source>
        <dbReference type="ARBA" id="ARBA00004567"/>
    </source>
</evidence>
<dbReference type="AlphaFoldDB" id="A0A7S0G7K2"/>
<accession>A0A7S0G7K2</accession>